<dbReference type="GO" id="GO:0006310">
    <property type="term" value="P:DNA recombination"/>
    <property type="evidence" value="ECO:0007669"/>
    <property type="project" value="UniProtKB-KW"/>
</dbReference>
<protein>
    <submittedName>
        <fullName evidence="8">Integrase</fullName>
    </submittedName>
</protein>
<organism evidence="8 9">
    <name type="scientific">Lacicoccus qingdaonensis</name>
    <dbReference type="NCBI Taxonomy" id="576118"/>
    <lineage>
        <taxon>Bacteria</taxon>
        <taxon>Bacillati</taxon>
        <taxon>Bacillota</taxon>
        <taxon>Bacilli</taxon>
        <taxon>Bacillales</taxon>
        <taxon>Salinicoccaceae</taxon>
        <taxon>Lacicoccus</taxon>
    </lineage>
</organism>
<dbReference type="InterPro" id="IPR044068">
    <property type="entry name" value="CB"/>
</dbReference>
<dbReference type="OrthoDB" id="9803188at2"/>
<dbReference type="InterPro" id="IPR004107">
    <property type="entry name" value="Integrase_SAM-like_N"/>
</dbReference>
<dbReference type="RefSeq" id="WP_092988085.1">
    <property type="nucleotide sequence ID" value="NZ_FNFY01000037.1"/>
</dbReference>
<dbReference type="Gene3D" id="1.10.443.10">
    <property type="entry name" value="Intergrase catalytic core"/>
    <property type="match status" value="1"/>
</dbReference>
<feature type="domain" description="Tyr recombinase" evidence="6">
    <location>
        <begin position="165"/>
        <end position="359"/>
    </location>
</feature>
<evidence type="ECO:0000256" key="4">
    <source>
        <dbReference type="ARBA" id="ARBA00023172"/>
    </source>
</evidence>
<dbReference type="EMBL" id="FNFY01000037">
    <property type="protein sequence ID" value="SDL28163.1"/>
    <property type="molecule type" value="Genomic_DNA"/>
</dbReference>
<dbReference type="Pfam" id="PF14659">
    <property type="entry name" value="Phage_int_SAM_3"/>
    <property type="match status" value="1"/>
</dbReference>
<reference evidence="9" key="1">
    <citation type="submission" date="2016-10" db="EMBL/GenBank/DDBJ databases">
        <authorList>
            <person name="Varghese N."/>
            <person name="Submissions S."/>
        </authorList>
    </citation>
    <scope>NUCLEOTIDE SEQUENCE [LARGE SCALE GENOMIC DNA]</scope>
    <source>
        <strain evidence="9">CGMCC 1.8895</strain>
    </source>
</reference>
<dbReference type="PANTHER" id="PTHR30349">
    <property type="entry name" value="PHAGE INTEGRASE-RELATED"/>
    <property type="match status" value="1"/>
</dbReference>
<dbReference type="Pfam" id="PF14657">
    <property type="entry name" value="Arm-DNA-bind_4"/>
    <property type="match status" value="1"/>
</dbReference>
<keyword evidence="2" id="KW-0229">DNA integration</keyword>
<evidence type="ECO:0000259" key="7">
    <source>
        <dbReference type="PROSITE" id="PS51900"/>
    </source>
</evidence>
<keyword evidence="3 5" id="KW-0238">DNA-binding</keyword>
<dbReference type="PROSITE" id="PS51898">
    <property type="entry name" value="TYR_RECOMBINASE"/>
    <property type="match status" value="1"/>
</dbReference>
<sequence>MVKVKKKTNGTYEFRVSLGFDPVSGKRLQKRMSGFKTKTDAKAAYAKLVLDNSEGAYNPNSTMTFERFTQEFFIPWYKNQVKASTFRNRKYAAEKHFAYFYNMSISSITPLVLQQWQLKMTEKYSSQYVRGIQGLLSLAFDRAIVLGLMKENPSKVIGNVKKVRTQIDFWTKEEFEAVISKMYLGDYFQHFQFITIWVLFMTGMRIGEATALQWDDLDFDKGTLNISKTLAYQNVENFHFTEPKTRAGIRVIALDSDTLRLLGEWKSVQEAQCKTNFILSYNGIPTQKYTIAHAIKRFAKAANVHRIKIHGLRHSHASLLISMGENPLIIKDRLGHEDIQTTLGTYGHLYPNSNFQVANKLSNMIKLNTSEKTQIEHYSSNQFVKTTFQSVP</sequence>
<feature type="domain" description="Core-binding (CB)" evidence="7">
    <location>
        <begin position="63"/>
        <end position="144"/>
    </location>
</feature>
<dbReference type="GO" id="GO:0015074">
    <property type="term" value="P:DNA integration"/>
    <property type="evidence" value="ECO:0007669"/>
    <property type="project" value="UniProtKB-KW"/>
</dbReference>
<dbReference type="InterPro" id="IPR013762">
    <property type="entry name" value="Integrase-like_cat_sf"/>
</dbReference>
<comment type="similarity">
    <text evidence="1">Belongs to the 'phage' integrase family.</text>
</comment>
<evidence type="ECO:0000256" key="5">
    <source>
        <dbReference type="PROSITE-ProRule" id="PRU01248"/>
    </source>
</evidence>
<dbReference type="CDD" id="cd01189">
    <property type="entry name" value="INT_ICEBs1_C_like"/>
    <property type="match status" value="1"/>
</dbReference>
<name>A0A1G9ITA9_9BACL</name>
<evidence type="ECO:0000313" key="9">
    <source>
        <dbReference type="Proteomes" id="UP000199008"/>
    </source>
</evidence>
<gene>
    <name evidence="8" type="ORF">SAMN05216216_1376</name>
</gene>
<dbReference type="STRING" id="576118.SAMN05216216_1376"/>
<dbReference type="Gene3D" id="1.10.150.130">
    <property type="match status" value="1"/>
</dbReference>
<dbReference type="InterPro" id="IPR002104">
    <property type="entry name" value="Integrase_catalytic"/>
</dbReference>
<dbReference type="InterPro" id="IPR011010">
    <property type="entry name" value="DNA_brk_join_enz"/>
</dbReference>
<dbReference type="PROSITE" id="PS51900">
    <property type="entry name" value="CB"/>
    <property type="match status" value="1"/>
</dbReference>
<evidence type="ECO:0000259" key="6">
    <source>
        <dbReference type="PROSITE" id="PS51898"/>
    </source>
</evidence>
<dbReference type="InterPro" id="IPR028259">
    <property type="entry name" value="AP2-like_int_N"/>
</dbReference>
<dbReference type="GO" id="GO:0003677">
    <property type="term" value="F:DNA binding"/>
    <property type="evidence" value="ECO:0007669"/>
    <property type="project" value="UniProtKB-UniRule"/>
</dbReference>
<evidence type="ECO:0000256" key="3">
    <source>
        <dbReference type="ARBA" id="ARBA00023125"/>
    </source>
</evidence>
<dbReference type="Pfam" id="PF00589">
    <property type="entry name" value="Phage_integrase"/>
    <property type="match status" value="1"/>
</dbReference>
<dbReference type="PANTHER" id="PTHR30349:SF64">
    <property type="entry name" value="PROPHAGE INTEGRASE INTD-RELATED"/>
    <property type="match status" value="1"/>
</dbReference>
<evidence type="ECO:0000313" key="8">
    <source>
        <dbReference type="EMBL" id="SDL28163.1"/>
    </source>
</evidence>
<dbReference type="Proteomes" id="UP000199008">
    <property type="component" value="Unassembled WGS sequence"/>
</dbReference>
<accession>A0A1G9ITA9</accession>
<keyword evidence="4" id="KW-0233">DNA recombination</keyword>
<dbReference type="InterPro" id="IPR050090">
    <property type="entry name" value="Tyrosine_recombinase_XerCD"/>
</dbReference>
<dbReference type="AlphaFoldDB" id="A0A1G9ITA9"/>
<evidence type="ECO:0000256" key="1">
    <source>
        <dbReference type="ARBA" id="ARBA00008857"/>
    </source>
</evidence>
<proteinExistence type="inferred from homology"/>
<keyword evidence="9" id="KW-1185">Reference proteome</keyword>
<dbReference type="SUPFAM" id="SSF56349">
    <property type="entry name" value="DNA breaking-rejoining enzymes"/>
    <property type="match status" value="1"/>
</dbReference>
<dbReference type="InterPro" id="IPR010998">
    <property type="entry name" value="Integrase_recombinase_N"/>
</dbReference>
<evidence type="ECO:0000256" key="2">
    <source>
        <dbReference type="ARBA" id="ARBA00022908"/>
    </source>
</evidence>